<dbReference type="EMBL" id="JAIWYP010000009">
    <property type="protein sequence ID" value="KAH3772701.1"/>
    <property type="molecule type" value="Genomic_DNA"/>
</dbReference>
<dbReference type="InterPro" id="IPR053219">
    <property type="entry name" value="GPCR_Dmsr-1"/>
</dbReference>
<dbReference type="CDD" id="cd14978">
    <property type="entry name" value="7tmA_FMRFamide_R-like"/>
    <property type="match status" value="1"/>
</dbReference>
<evidence type="ECO:0000256" key="1">
    <source>
        <dbReference type="ARBA" id="ARBA00004370"/>
    </source>
</evidence>
<feature type="domain" description="G-protein coupled receptors family 1 profile" evidence="6">
    <location>
        <begin position="1"/>
        <end position="200"/>
    </location>
</feature>
<comment type="caution">
    <text evidence="7">The sequence shown here is derived from an EMBL/GenBank/DDBJ whole genome shotgun (WGS) entry which is preliminary data.</text>
</comment>
<keyword evidence="8" id="KW-1185">Reference proteome</keyword>
<evidence type="ECO:0000256" key="2">
    <source>
        <dbReference type="ARBA" id="ARBA00022692"/>
    </source>
</evidence>
<feature type="transmembrane region" description="Helical" evidence="5">
    <location>
        <begin position="38"/>
        <end position="57"/>
    </location>
</feature>
<sequence>MAMWFTVTLAVFRYIFVCHHGIGYCLCNLQRALLTIKIIVIANVIVCIPHIFLYRVVKLTDFGYNFSDYRVSDSYLVEKHKFYKTFNYWFFAVIIKVVPCILLTLLSTMVILAMYQASKRRVRLLQHARPLDHNVNRKYNRTTWMLVSVVLFTVIIELPHGILLMVSGLNKDFLKEVYSNLGKFNDLLLLLNASVNFVLYSIMSKKFRDTFKNIFVVNFKCHTQRVTGRQNVYIISTNTEVTTL</sequence>
<evidence type="ECO:0000256" key="3">
    <source>
        <dbReference type="ARBA" id="ARBA00022989"/>
    </source>
</evidence>
<dbReference type="PANTHER" id="PTHR46273:SF4">
    <property type="entry name" value="AT19640P"/>
    <property type="match status" value="1"/>
</dbReference>
<protein>
    <recommendedName>
        <fullName evidence="6">G-protein coupled receptors family 1 profile domain-containing protein</fullName>
    </recommendedName>
</protein>
<evidence type="ECO:0000313" key="7">
    <source>
        <dbReference type="EMBL" id="KAH3772701.1"/>
    </source>
</evidence>
<dbReference type="Proteomes" id="UP000828390">
    <property type="component" value="Unassembled WGS sequence"/>
</dbReference>
<evidence type="ECO:0000259" key="6">
    <source>
        <dbReference type="PROSITE" id="PS50262"/>
    </source>
</evidence>
<keyword evidence="4 5" id="KW-0472">Membrane</keyword>
<organism evidence="7 8">
    <name type="scientific">Dreissena polymorpha</name>
    <name type="common">Zebra mussel</name>
    <name type="synonym">Mytilus polymorpha</name>
    <dbReference type="NCBI Taxonomy" id="45954"/>
    <lineage>
        <taxon>Eukaryota</taxon>
        <taxon>Metazoa</taxon>
        <taxon>Spiralia</taxon>
        <taxon>Lophotrochozoa</taxon>
        <taxon>Mollusca</taxon>
        <taxon>Bivalvia</taxon>
        <taxon>Autobranchia</taxon>
        <taxon>Heteroconchia</taxon>
        <taxon>Euheterodonta</taxon>
        <taxon>Imparidentia</taxon>
        <taxon>Neoheterodontei</taxon>
        <taxon>Myida</taxon>
        <taxon>Dreissenoidea</taxon>
        <taxon>Dreissenidae</taxon>
        <taxon>Dreissena</taxon>
    </lineage>
</organism>
<dbReference type="PANTHER" id="PTHR46273">
    <property type="entry name" value="MYOSUPPRESSIN RECEPTOR 1, ISOFORM B-RELATED"/>
    <property type="match status" value="1"/>
</dbReference>
<reference evidence="7" key="1">
    <citation type="journal article" date="2019" name="bioRxiv">
        <title>The Genome of the Zebra Mussel, Dreissena polymorpha: A Resource for Invasive Species Research.</title>
        <authorList>
            <person name="McCartney M.A."/>
            <person name="Auch B."/>
            <person name="Kono T."/>
            <person name="Mallez S."/>
            <person name="Zhang Y."/>
            <person name="Obille A."/>
            <person name="Becker A."/>
            <person name="Abrahante J.E."/>
            <person name="Garbe J."/>
            <person name="Badalamenti J.P."/>
            <person name="Herman A."/>
            <person name="Mangelson H."/>
            <person name="Liachko I."/>
            <person name="Sullivan S."/>
            <person name="Sone E.D."/>
            <person name="Koren S."/>
            <person name="Silverstein K.A.T."/>
            <person name="Beckman K.B."/>
            <person name="Gohl D.M."/>
        </authorList>
    </citation>
    <scope>NUCLEOTIDE SEQUENCE</scope>
    <source>
        <strain evidence="7">Duluth1</strain>
        <tissue evidence="7">Whole animal</tissue>
    </source>
</reference>
<dbReference type="GO" id="GO:0008528">
    <property type="term" value="F:G protein-coupled peptide receptor activity"/>
    <property type="evidence" value="ECO:0007669"/>
    <property type="project" value="InterPro"/>
</dbReference>
<feature type="transmembrane region" description="Helical" evidence="5">
    <location>
        <begin position="187"/>
        <end position="203"/>
    </location>
</feature>
<dbReference type="Pfam" id="PF10324">
    <property type="entry name" value="7TM_GPCR_Srw"/>
    <property type="match status" value="1"/>
</dbReference>
<proteinExistence type="predicted"/>
<dbReference type="Gene3D" id="1.20.1070.10">
    <property type="entry name" value="Rhodopsin 7-helix transmembrane proteins"/>
    <property type="match status" value="1"/>
</dbReference>
<evidence type="ECO:0000313" key="8">
    <source>
        <dbReference type="Proteomes" id="UP000828390"/>
    </source>
</evidence>
<feature type="transmembrane region" description="Helical" evidence="5">
    <location>
        <begin position="6"/>
        <end position="26"/>
    </location>
</feature>
<dbReference type="PROSITE" id="PS50262">
    <property type="entry name" value="G_PROTEIN_RECEP_F1_2"/>
    <property type="match status" value="1"/>
</dbReference>
<dbReference type="AlphaFoldDB" id="A0A9D4IES5"/>
<feature type="transmembrane region" description="Helical" evidence="5">
    <location>
        <begin position="88"/>
        <end position="115"/>
    </location>
</feature>
<keyword evidence="3 5" id="KW-1133">Transmembrane helix</keyword>
<evidence type="ECO:0000256" key="4">
    <source>
        <dbReference type="ARBA" id="ARBA00023136"/>
    </source>
</evidence>
<gene>
    <name evidence="7" type="ORF">DPMN_174044</name>
</gene>
<feature type="transmembrane region" description="Helical" evidence="5">
    <location>
        <begin position="144"/>
        <end position="167"/>
    </location>
</feature>
<comment type="subcellular location">
    <subcellularLocation>
        <location evidence="1">Membrane</location>
    </subcellularLocation>
</comment>
<dbReference type="SUPFAM" id="SSF81321">
    <property type="entry name" value="Family A G protein-coupled receptor-like"/>
    <property type="match status" value="1"/>
</dbReference>
<evidence type="ECO:0000256" key="5">
    <source>
        <dbReference type="SAM" id="Phobius"/>
    </source>
</evidence>
<reference evidence="7" key="2">
    <citation type="submission" date="2020-11" db="EMBL/GenBank/DDBJ databases">
        <authorList>
            <person name="McCartney M.A."/>
            <person name="Auch B."/>
            <person name="Kono T."/>
            <person name="Mallez S."/>
            <person name="Becker A."/>
            <person name="Gohl D.M."/>
            <person name="Silverstein K.A.T."/>
            <person name="Koren S."/>
            <person name="Bechman K.B."/>
            <person name="Herman A."/>
            <person name="Abrahante J.E."/>
            <person name="Garbe J."/>
        </authorList>
    </citation>
    <scope>NUCLEOTIDE SEQUENCE</scope>
    <source>
        <strain evidence="7">Duluth1</strain>
        <tissue evidence="7">Whole animal</tissue>
    </source>
</reference>
<name>A0A9D4IES5_DREPO</name>
<accession>A0A9D4IES5</accession>
<dbReference type="InterPro" id="IPR017452">
    <property type="entry name" value="GPCR_Rhodpsn_7TM"/>
</dbReference>
<dbReference type="GO" id="GO:0005886">
    <property type="term" value="C:plasma membrane"/>
    <property type="evidence" value="ECO:0007669"/>
    <property type="project" value="TreeGrafter"/>
</dbReference>
<keyword evidence="2 5" id="KW-0812">Transmembrane</keyword>
<dbReference type="InterPro" id="IPR019427">
    <property type="entry name" value="7TM_GPCR_serpentine_rcpt_Srw"/>
</dbReference>